<dbReference type="Gene3D" id="3.40.50.1820">
    <property type="entry name" value="alpha/beta hydrolase"/>
    <property type="match status" value="1"/>
</dbReference>
<dbReference type="InterPro" id="IPR029058">
    <property type="entry name" value="AB_hydrolase_fold"/>
</dbReference>
<evidence type="ECO:0000313" key="3">
    <source>
        <dbReference type="Proteomes" id="UP000294155"/>
    </source>
</evidence>
<comment type="caution">
    <text evidence="2">The sequence shown here is derived from an EMBL/GenBank/DDBJ whole genome shotgun (WGS) entry which is preliminary data.</text>
</comment>
<dbReference type="PANTHER" id="PTHR46438:SF11">
    <property type="entry name" value="LIPASE-RELATED"/>
    <property type="match status" value="1"/>
</dbReference>
<dbReference type="PANTHER" id="PTHR46438">
    <property type="entry name" value="ALPHA/BETA-HYDROLASES SUPERFAMILY PROTEIN"/>
    <property type="match status" value="1"/>
</dbReference>
<dbReference type="EMBL" id="SEWE01000009">
    <property type="protein sequence ID" value="RYU81566.1"/>
    <property type="molecule type" value="Genomic_DNA"/>
</dbReference>
<dbReference type="OrthoDB" id="975949at2"/>
<gene>
    <name evidence="2" type="ORF">EWM57_06100</name>
</gene>
<keyword evidence="2" id="KW-0378">Hydrolase</keyword>
<proteinExistence type="predicted"/>
<accession>A0A4Q5LDJ8</accession>
<dbReference type="AlphaFoldDB" id="A0A4Q5LDJ8"/>
<organism evidence="2 3">
    <name type="scientific">Hymenobacter persicinus</name>
    <dbReference type="NCBI Taxonomy" id="2025506"/>
    <lineage>
        <taxon>Bacteria</taxon>
        <taxon>Pseudomonadati</taxon>
        <taxon>Bacteroidota</taxon>
        <taxon>Cytophagia</taxon>
        <taxon>Cytophagales</taxon>
        <taxon>Hymenobacteraceae</taxon>
        <taxon>Hymenobacter</taxon>
    </lineage>
</organism>
<protein>
    <submittedName>
        <fullName evidence="2">Alpha/beta fold hydrolase</fullName>
    </submittedName>
</protein>
<sequence>MAACRAVSLPKSDLKTTLHYRRYGTGPRPILAFHGYGQSESHWRGLATALGPGVSIYSFDLFYHGQSRLAKVDAPLSKKRLGELLDEFLTAHGIDTFGLLAFSMGAKYALTAVEQFGPRVEQVWLIAPDGIRTQFWYSLATYPPWMRGVLGRAVLRPQRLLRFIDTLAQRRLVDSGLVRFAQWQLDSREKRLRVYRSWTGFRKLVFDLKKLAAVLNRRPTPVTFFLGKYDRVIPHAGLQEFIGSLHNARTVLLDAGHAGLIYDVAAYMHRHPQQMQW</sequence>
<evidence type="ECO:0000313" key="2">
    <source>
        <dbReference type="EMBL" id="RYU81566.1"/>
    </source>
</evidence>
<dbReference type="Pfam" id="PF00561">
    <property type="entry name" value="Abhydrolase_1"/>
    <property type="match status" value="1"/>
</dbReference>
<dbReference type="SUPFAM" id="SSF53474">
    <property type="entry name" value="alpha/beta-Hydrolases"/>
    <property type="match status" value="1"/>
</dbReference>
<dbReference type="GO" id="GO:0016787">
    <property type="term" value="F:hydrolase activity"/>
    <property type="evidence" value="ECO:0007669"/>
    <property type="project" value="UniProtKB-KW"/>
</dbReference>
<evidence type="ECO:0000259" key="1">
    <source>
        <dbReference type="Pfam" id="PF00561"/>
    </source>
</evidence>
<dbReference type="Proteomes" id="UP000294155">
    <property type="component" value="Unassembled WGS sequence"/>
</dbReference>
<feature type="domain" description="AB hydrolase-1" evidence="1">
    <location>
        <begin position="29"/>
        <end position="262"/>
    </location>
</feature>
<name>A0A4Q5LDJ8_9BACT</name>
<dbReference type="InterPro" id="IPR000073">
    <property type="entry name" value="AB_hydrolase_1"/>
</dbReference>
<reference evidence="2 3" key="1">
    <citation type="submission" date="2019-02" db="EMBL/GenBank/DDBJ databases">
        <title>Bacterial novel species isolated from soil.</title>
        <authorList>
            <person name="Jung H.-Y."/>
        </authorList>
    </citation>
    <scope>NUCLEOTIDE SEQUENCE [LARGE SCALE GENOMIC DNA]</scope>
    <source>
        <strain evidence="2 3">1-3-3-3</strain>
    </source>
</reference>
<keyword evidence="3" id="KW-1185">Reference proteome</keyword>